<proteinExistence type="predicted"/>
<gene>
    <name evidence="2" type="ORF">HHU12_27305</name>
</gene>
<sequence length="697" mass="79400">MKKFILIFILTLSVLSAFANKKYFPEKNADLYNTKPISHPITPYGAPMSYYSWDPSRIGYITTYYESDSVDYDNNTAYVSVGHEFGFDFVDSYETSESGVSYNYFATNIVFKVTFNDEVISTLDYVPSNVKYDKVGTYYYSCEFDVYKQDENQNDFYVAHEVRNLAVIIVTPNCGEYVSGGIEDSYTFNRDLGVDLVIDPVIENGEGKDFSWGSKTASGLIGVGSYQKILSIHDIMNYFPEDGNYSDLLGDVKFYLYSSGGQCGNQVIDSTTIKFTCNSFTTISDLDSSYLIKGENLNLTLSPVVDYGNGSYKWYYIKENQKREIKNTLQLNIKEVYGLVPEGIHHFEFVTYGNCADSTSKMVAVEIQDYYDYGIFITRGYTPNPLPEGKWSYQGTTLTNQNIEQILEKDGLYTCEKNGYYRRIYMWTPPLSDIFEIATNAGCTAGYFKGVNEVSKIDAMQSIVFDNYPGGGQTTVNCSRNNRTVYSLSTDNNTFTRSGNIILDNTVKGDSYSYQTQIDIDVDLDIINASNTQKFLESLRYDISFNQFKSYWHNTNDPQDYTCRIMYLPPLSQEYNKVSHYLINPGIVNFIDSLITENTVTTRVETTVKDDAFEFTLEEEGIWIIVVKSLLFGQESGFSSYITLMKSDDVLSGITNEVIDERYLLDYTLLIEDLIEVELPAKTHTINFDYQESGLFQ</sequence>
<dbReference type="EMBL" id="JABANE010000110">
    <property type="protein sequence ID" value="NME71703.1"/>
    <property type="molecule type" value="Genomic_DNA"/>
</dbReference>
<evidence type="ECO:0000256" key="1">
    <source>
        <dbReference type="SAM" id="SignalP"/>
    </source>
</evidence>
<organism evidence="2 3">
    <name type="scientific">Flammeovirga aprica JL-4</name>
    <dbReference type="NCBI Taxonomy" id="694437"/>
    <lineage>
        <taxon>Bacteria</taxon>
        <taxon>Pseudomonadati</taxon>
        <taxon>Bacteroidota</taxon>
        <taxon>Cytophagia</taxon>
        <taxon>Cytophagales</taxon>
        <taxon>Flammeovirgaceae</taxon>
        <taxon>Flammeovirga</taxon>
    </lineage>
</organism>
<name>A0A7X9RZN5_9BACT</name>
<protein>
    <recommendedName>
        <fullName evidence="4">Ig-like domain-containing protein</fullName>
    </recommendedName>
</protein>
<evidence type="ECO:0000313" key="2">
    <source>
        <dbReference type="EMBL" id="NME71703.1"/>
    </source>
</evidence>
<keyword evidence="3" id="KW-1185">Reference proteome</keyword>
<feature type="signal peptide" evidence="1">
    <location>
        <begin position="1"/>
        <end position="19"/>
    </location>
</feature>
<keyword evidence="1" id="KW-0732">Signal</keyword>
<dbReference type="AlphaFoldDB" id="A0A7X9RZN5"/>
<reference evidence="2 3" key="1">
    <citation type="submission" date="2020-04" db="EMBL/GenBank/DDBJ databases">
        <title>Flammeovirga sp. SR4, a novel species isolated from seawater.</title>
        <authorList>
            <person name="Wang X."/>
        </authorList>
    </citation>
    <scope>NUCLEOTIDE SEQUENCE [LARGE SCALE GENOMIC DNA]</scope>
    <source>
        <strain evidence="2 3">ATCC 23126</strain>
    </source>
</reference>
<dbReference type="Proteomes" id="UP000576082">
    <property type="component" value="Unassembled WGS sequence"/>
</dbReference>
<accession>A0A7X9RZN5</accession>
<evidence type="ECO:0000313" key="3">
    <source>
        <dbReference type="Proteomes" id="UP000576082"/>
    </source>
</evidence>
<evidence type="ECO:0008006" key="4">
    <source>
        <dbReference type="Google" id="ProtNLM"/>
    </source>
</evidence>
<comment type="caution">
    <text evidence="2">The sequence shown here is derived from an EMBL/GenBank/DDBJ whole genome shotgun (WGS) entry which is preliminary data.</text>
</comment>
<feature type="chain" id="PRO_5031046503" description="Ig-like domain-containing protein" evidence="1">
    <location>
        <begin position="20"/>
        <end position="697"/>
    </location>
</feature>